<evidence type="ECO:0000259" key="2">
    <source>
        <dbReference type="Pfam" id="PF02657"/>
    </source>
</evidence>
<evidence type="ECO:0000313" key="3">
    <source>
        <dbReference type="EMBL" id="VFK03032.1"/>
    </source>
</evidence>
<dbReference type="AlphaFoldDB" id="A0A450VMD6"/>
<sequence length="140" mass="15862">MTLIDGLVEDFELLNDWDERFNYILELGEKLPPMPEEKKTEETLVQGCTSSSWVKGWFSDGKFDFVADSEALIGRGMLSLARNIYAGKTAREMLEIDLLDFANRTGLMAHLTPTRQKGLHALIMLLRKLATEQLALEEQA</sequence>
<evidence type="ECO:0000313" key="4">
    <source>
        <dbReference type="EMBL" id="VFK03336.1"/>
    </source>
</evidence>
<dbReference type="Gene3D" id="3.90.1010.10">
    <property type="match status" value="1"/>
</dbReference>
<dbReference type="SUPFAM" id="SSF82649">
    <property type="entry name" value="SufE/NifU"/>
    <property type="match status" value="1"/>
</dbReference>
<protein>
    <submittedName>
        <fullName evidence="5">Cysteine desulfuration protein SufE</fullName>
    </submittedName>
</protein>
<reference evidence="5" key="1">
    <citation type="submission" date="2019-02" db="EMBL/GenBank/DDBJ databases">
        <authorList>
            <person name="Gruber-Vodicka R. H."/>
            <person name="Seah K. B. B."/>
        </authorList>
    </citation>
    <scope>NUCLEOTIDE SEQUENCE</scope>
    <source>
        <strain evidence="5">BECK_SA2B12</strain>
        <strain evidence="4">BECK_SA2B15</strain>
        <strain evidence="3">BECK_SA2B20</strain>
    </source>
</reference>
<comment type="similarity">
    <text evidence="1">Belongs to the SufE family.</text>
</comment>
<proteinExistence type="inferred from homology"/>
<organism evidence="5">
    <name type="scientific">Candidatus Kentrum eta</name>
    <dbReference type="NCBI Taxonomy" id="2126337"/>
    <lineage>
        <taxon>Bacteria</taxon>
        <taxon>Pseudomonadati</taxon>
        <taxon>Pseudomonadota</taxon>
        <taxon>Gammaproteobacteria</taxon>
        <taxon>Candidatus Kentrum</taxon>
    </lineage>
</organism>
<dbReference type="Pfam" id="PF02657">
    <property type="entry name" value="SufE"/>
    <property type="match status" value="1"/>
</dbReference>
<dbReference type="PANTHER" id="PTHR43597">
    <property type="entry name" value="SULFUR ACCEPTOR PROTEIN CSDE"/>
    <property type="match status" value="1"/>
</dbReference>
<dbReference type="EMBL" id="CAADFG010000318">
    <property type="protein sequence ID" value="VFK03336.1"/>
    <property type="molecule type" value="Genomic_DNA"/>
</dbReference>
<dbReference type="PANTHER" id="PTHR43597:SF5">
    <property type="entry name" value="SUFE-LIKE PROTEIN 2, CHLOROPLASTIC"/>
    <property type="match status" value="1"/>
</dbReference>
<accession>A0A450VMD6</accession>
<dbReference type="EMBL" id="CAADFJ010000317">
    <property type="protein sequence ID" value="VFK05968.1"/>
    <property type="molecule type" value="Genomic_DNA"/>
</dbReference>
<dbReference type="InterPro" id="IPR003808">
    <property type="entry name" value="Fe-S_metab-assoc_dom"/>
</dbReference>
<evidence type="ECO:0000256" key="1">
    <source>
        <dbReference type="ARBA" id="ARBA00010282"/>
    </source>
</evidence>
<name>A0A450VMD6_9GAMM</name>
<dbReference type="EMBL" id="CAADFI010000322">
    <property type="protein sequence ID" value="VFK03032.1"/>
    <property type="molecule type" value="Genomic_DNA"/>
</dbReference>
<feature type="domain" description="Fe-S metabolism associated" evidence="2">
    <location>
        <begin position="8"/>
        <end position="127"/>
    </location>
</feature>
<evidence type="ECO:0000313" key="5">
    <source>
        <dbReference type="EMBL" id="VFK05968.1"/>
    </source>
</evidence>
<gene>
    <name evidence="4" type="ORF">BECKH772A_GA0070896_103183</name>
    <name evidence="3" type="ORF">BECKH772B_GA0070898_103223</name>
    <name evidence="5" type="ORF">BECKH772C_GA0070978_103173</name>
</gene>